<keyword evidence="2" id="KW-0732">Signal</keyword>
<reference evidence="8 9" key="1">
    <citation type="journal article" date="2017" name="Gigascience">
        <title>Draft genome of the honey bee ectoparasitic mite, Tropilaelaps mercedesae, is shaped by the parasitic life history.</title>
        <authorList>
            <person name="Dong X."/>
            <person name="Armstrong S.D."/>
            <person name="Xia D."/>
            <person name="Makepeace B.L."/>
            <person name="Darby A.C."/>
            <person name="Kadowaki T."/>
        </authorList>
    </citation>
    <scope>NUCLEOTIDE SEQUENCE [LARGE SCALE GENOMIC DNA]</scope>
    <source>
        <strain evidence="8">Wuxi-XJTLU</strain>
    </source>
</reference>
<feature type="repeat" description="LDL-receptor class B" evidence="6">
    <location>
        <begin position="148"/>
        <end position="190"/>
    </location>
</feature>
<keyword evidence="8" id="KW-0449">Lipoprotein</keyword>
<dbReference type="SUPFAM" id="SSF57184">
    <property type="entry name" value="Growth factor receptor domain"/>
    <property type="match status" value="1"/>
</dbReference>
<proteinExistence type="predicted"/>
<dbReference type="InParanoid" id="A0A1V9X8R5"/>
<evidence type="ECO:0000313" key="9">
    <source>
        <dbReference type="Proteomes" id="UP000192247"/>
    </source>
</evidence>
<evidence type="ECO:0000259" key="7">
    <source>
        <dbReference type="SMART" id="SM00181"/>
    </source>
</evidence>
<keyword evidence="9" id="KW-1185">Reference proteome</keyword>
<dbReference type="InterPro" id="IPR009030">
    <property type="entry name" value="Growth_fac_rcpt_cys_sf"/>
</dbReference>
<feature type="domain" description="EGF-like" evidence="7">
    <location>
        <begin position="569"/>
        <end position="605"/>
    </location>
</feature>
<dbReference type="InterPro" id="IPR000033">
    <property type="entry name" value="LDLR_classB_rpt"/>
</dbReference>
<dbReference type="CDD" id="cd00054">
    <property type="entry name" value="EGF_CA"/>
    <property type="match status" value="1"/>
</dbReference>
<dbReference type="FunCoup" id="A0A1V9X8R5">
    <property type="interactions" value="423"/>
</dbReference>
<keyword evidence="8" id="KW-0675">Receptor</keyword>
<dbReference type="PANTHER" id="PTHR46513:SF41">
    <property type="entry name" value="LOW-DENSITY LIPOPROTEIN RECEPTOR-RELATED PROTEIN"/>
    <property type="match status" value="1"/>
</dbReference>
<feature type="domain" description="EGF-like" evidence="7">
    <location>
        <begin position="843"/>
        <end position="886"/>
    </location>
</feature>
<keyword evidence="3" id="KW-0677">Repeat</keyword>
<dbReference type="Gene3D" id="2.120.10.30">
    <property type="entry name" value="TolB, C-terminal domain"/>
    <property type="match status" value="4"/>
</dbReference>
<dbReference type="SMART" id="SM00181">
    <property type="entry name" value="EGF"/>
    <property type="match status" value="2"/>
</dbReference>
<dbReference type="Pfam" id="PF00058">
    <property type="entry name" value="Ldl_recept_b"/>
    <property type="match status" value="6"/>
</dbReference>
<name>A0A1V9X8R5_9ACAR</name>
<dbReference type="GO" id="GO:0017147">
    <property type="term" value="F:Wnt-protein binding"/>
    <property type="evidence" value="ECO:0007669"/>
    <property type="project" value="TreeGrafter"/>
</dbReference>
<keyword evidence="1" id="KW-0245">EGF-like domain</keyword>
<feature type="repeat" description="LDL-receptor class B" evidence="6">
    <location>
        <begin position="713"/>
        <end position="756"/>
    </location>
</feature>
<evidence type="ECO:0000256" key="1">
    <source>
        <dbReference type="ARBA" id="ARBA00022536"/>
    </source>
</evidence>
<gene>
    <name evidence="8" type="ORF">BIW11_04294</name>
</gene>
<organism evidence="8 9">
    <name type="scientific">Tropilaelaps mercedesae</name>
    <dbReference type="NCBI Taxonomy" id="418985"/>
    <lineage>
        <taxon>Eukaryota</taxon>
        <taxon>Metazoa</taxon>
        <taxon>Ecdysozoa</taxon>
        <taxon>Arthropoda</taxon>
        <taxon>Chelicerata</taxon>
        <taxon>Arachnida</taxon>
        <taxon>Acari</taxon>
        <taxon>Parasitiformes</taxon>
        <taxon>Mesostigmata</taxon>
        <taxon>Gamasina</taxon>
        <taxon>Dermanyssoidea</taxon>
        <taxon>Laelapidae</taxon>
        <taxon>Tropilaelaps</taxon>
    </lineage>
</organism>
<dbReference type="OrthoDB" id="72419at2759"/>
<feature type="repeat" description="LDL-receptor class B" evidence="6">
    <location>
        <begin position="469"/>
        <end position="510"/>
    </location>
</feature>
<dbReference type="SUPFAM" id="SSF63825">
    <property type="entry name" value="YWTD domain"/>
    <property type="match status" value="4"/>
</dbReference>
<dbReference type="Proteomes" id="UP000192247">
    <property type="component" value="Unassembled WGS sequence"/>
</dbReference>
<dbReference type="InterPro" id="IPR011042">
    <property type="entry name" value="6-blade_b-propeller_TolB-like"/>
</dbReference>
<evidence type="ECO:0000256" key="3">
    <source>
        <dbReference type="ARBA" id="ARBA00022737"/>
    </source>
</evidence>
<dbReference type="InterPro" id="IPR050778">
    <property type="entry name" value="Cueball_EGF_LRP_Nidogen"/>
</dbReference>
<dbReference type="FunFam" id="2.120.10.30:FF:000241">
    <property type="entry name" value="Low-density lipoprotein receptor-related protein 6"/>
    <property type="match status" value="3"/>
</dbReference>
<dbReference type="EMBL" id="MNPL01019905">
    <property type="protein sequence ID" value="OQR69773.1"/>
    <property type="molecule type" value="Genomic_DNA"/>
</dbReference>
<evidence type="ECO:0000256" key="5">
    <source>
        <dbReference type="ARBA" id="ARBA00023180"/>
    </source>
</evidence>
<accession>A0A1V9X8R5</accession>
<dbReference type="SMART" id="SM00135">
    <property type="entry name" value="LY"/>
    <property type="match status" value="14"/>
</dbReference>
<keyword evidence="4" id="KW-1015">Disulfide bond</keyword>
<feature type="repeat" description="LDL-receptor class B" evidence="6">
    <location>
        <begin position="671"/>
        <end position="712"/>
    </location>
</feature>
<feature type="repeat" description="LDL-receptor class B" evidence="6">
    <location>
        <begin position="383"/>
        <end position="425"/>
    </location>
</feature>
<evidence type="ECO:0000313" key="8">
    <source>
        <dbReference type="EMBL" id="OQR69773.1"/>
    </source>
</evidence>
<feature type="repeat" description="LDL-receptor class B" evidence="6">
    <location>
        <begin position="340"/>
        <end position="382"/>
    </location>
</feature>
<keyword evidence="5" id="KW-0325">Glycoprotein</keyword>
<dbReference type="InterPro" id="IPR000742">
    <property type="entry name" value="EGF"/>
</dbReference>
<evidence type="ECO:0000256" key="6">
    <source>
        <dbReference type="PROSITE-ProRule" id="PRU00461"/>
    </source>
</evidence>
<dbReference type="GO" id="GO:0042813">
    <property type="term" value="F:Wnt receptor activity"/>
    <property type="evidence" value="ECO:0007669"/>
    <property type="project" value="TreeGrafter"/>
</dbReference>
<dbReference type="AlphaFoldDB" id="A0A1V9X8R5"/>
<dbReference type="GO" id="GO:0005886">
    <property type="term" value="C:plasma membrane"/>
    <property type="evidence" value="ECO:0007669"/>
    <property type="project" value="TreeGrafter"/>
</dbReference>
<dbReference type="PROSITE" id="PS51120">
    <property type="entry name" value="LDLRB"/>
    <property type="match status" value="8"/>
</dbReference>
<evidence type="ECO:0000256" key="2">
    <source>
        <dbReference type="ARBA" id="ARBA00022729"/>
    </source>
</evidence>
<dbReference type="GO" id="GO:0060070">
    <property type="term" value="P:canonical Wnt signaling pathway"/>
    <property type="evidence" value="ECO:0007669"/>
    <property type="project" value="TreeGrafter"/>
</dbReference>
<feature type="repeat" description="LDL-receptor class B" evidence="6">
    <location>
        <begin position="191"/>
        <end position="237"/>
    </location>
</feature>
<evidence type="ECO:0000256" key="4">
    <source>
        <dbReference type="ARBA" id="ARBA00023157"/>
    </source>
</evidence>
<comment type="caution">
    <text evidence="8">The sequence shown here is derived from an EMBL/GenBank/DDBJ whole genome shotgun (WGS) entry which is preliminary data.</text>
</comment>
<dbReference type="PANTHER" id="PTHR46513">
    <property type="entry name" value="VITELLOGENIN RECEPTOR-LIKE PROTEIN-RELATED-RELATED"/>
    <property type="match status" value="1"/>
</dbReference>
<feature type="repeat" description="LDL-receptor class B" evidence="6">
    <location>
        <begin position="426"/>
        <end position="468"/>
    </location>
</feature>
<sequence length="1054" mass="117675">MRIRRVNCSGVSRSGGICITFLVVLSMNNAVEWITVATAGPGTDGEPRLMLVANRKDIRVIEVDHNISRVVVDKTNEAVALAFVYSIGTVFWTDVENRRIMRAQVPPGIGSSPLHAAPHNTPTQPHGHQIVISSLGQVDGLACDWLTLKIYWTDSKLRRIEVAELDGKHRKVLFWKNVELPRSIAVVPNRGLMFWTDWGEKAKIERASMDGDPETRKVIVYTTDLGWPNGITIDLEESRVYYSDAKVSQVFSMNFDGKDRRIIQKYEGHPNPSGFTCACPTGVRIRGDNRNCEDGAGNMLFVARKLDIQAISLDTPDHTRMIPLVGVKHAVSVDFDREEGFLYWADDQTKSINRAKLNGTQQYSVINRDLFLPDGIALDAVSRNIYFVDAEARRIQVALLSGKYRKTIISEGLQKPRAVAVDSRGGRLYWTDWGIGMVERSYLNGSRRETLISTDVQWPNGLTLDCENGKMYWGDARHHRVEEANLDGSMRKVLQKDVPHMFGLTLHRGYLYWSEWKQGVLERFHIASGKREIVGSNINDMMMLWAGGVRSEADVMNSERSRIGFESNPCREGGGCSHLCLNTPEGKVCACPDNMTPAGNGKNCIVDRPVLLVASLDGILTQATMMPNNSIHEESSDRIIHDVQDRPSRVEAVIKSGLERVVGLAVDWLTGNLYWTDSDLDRIEISRLNGAHRKVLLWRDLEPSALVVDPLGKQLYWVDSFNEPPRIEKCRLDGSKRSKLVDTKSVAKSLSLDPVDKKIYWTDGESIESVELNGKSRRAVPWSIAFKANRLAVHGGTILLSDERKVWSAPISRPDRAIEVWSSQDQIADLKIMHRSSQLGWNHCALSNGDCRALCLAAPTNNKAYYCSCPTHYTLAHSGPHEGSCVLPPNVLLFAQKGSISRTLVEGDSPDILLPIPARNARALHLDPYSGHIFWLDTKQEQIYRAKDDGTDFGLAFRPTRNESRLENFAMDALSGQLFWVCTAQNTINVARLLPQGEFKQAGVIVELEKPRLPAVHPMKSLLDGQETLYCCHATFTFAGHVRAALGPAADKAT</sequence>
<protein>
    <submittedName>
        <fullName evidence="8">Low-density lipoprotein receptor-related protein 6-like</fullName>
    </submittedName>
</protein>
<dbReference type="STRING" id="418985.A0A1V9X8R5"/>